<dbReference type="PANTHER" id="PTHR46148:SF52">
    <property type="entry name" value="OS04G0603800 PROTEIN"/>
    <property type="match status" value="1"/>
</dbReference>
<proteinExistence type="predicted"/>
<evidence type="ECO:0000313" key="2">
    <source>
        <dbReference type="EMBL" id="MCH93906.1"/>
    </source>
</evidence>
<name>A0A392N266_9FABA</name>
<dbReference type="EMBL" id="LXQA010026049">
    <property type="protein sequence ID" value="MCH93906.1"/>
    <property type="molecule type" value="Genomic_DNA"/>
</dbReference>
<comment type="caution">
    <text evidence="2">The sequence shown here is derived from an EMBL/GenBank/DDBJ whole genome shotgun (WGS) entry which is preliminary data.</text>
</comment>
<sequence length="185" mass="20961">MNRTVEQYLRAFVHAKPSQWAPLLPWVEYHYNTSVHTASGFTPFQVIYGKSPPTIPSYITGSSPVDACDAVLTSRDELMRLLRKNLTKAQVQMKVAADKHRRDVEFAIGSWAYVKLQPYRQTSLSGEKYHKLSKRYYGPYLILAKVGAVAYKLSLPPQSRIHNVFHCSLLKPHKGPPPAVVDQLP</sequence>
<feature type="non-terminal residue" evidence="2">
    <location>
        <position position="185"/>
    </location>
</feature>
<dbReference type="AlphaFoldDB" id="A0A392N266"/>
<reference evidence="2 3" key="1">
    <citation type="journal article" date="2018" name="Front. Plant Sci.">
        <title>Red Clover (Trifolium pratense) and Zigzag Clover (T. medium) - A Picture of Genomic Similarities and Differences.</title>
        <authorList>
            <person name="Dluhosova J."/>
            <person name="Istvanek J."/>
            <person name="Nedelnik J."/>
            <person name="Repkova J."/>
        </authorList>
    </citation>
    <scope>NUCLEOTIDE SEQUENCE [LARGE SCALE GENOMIC DNA]</scope>
    <source>
        <strain evidence="3">cv. 10/8</strain>
        <tissue evidence="2">Leaf</tissue>
    </source>
</reference>
<dbReference type="InterPro" id="IPR012337">
    <property type="entry name" value="RNaseH-like_sf"/>
</dbReference>
<evidence type="ECO:0000313" key="3">
    <source>
        <dbReference type="Proteomes" id="UP000265520"/>
    </source>
</evidence>
<dbReference type="SUPFAM" id="SSF53098">
    <property type="entry name" value="Ribonuclease H-like"/>
    <property type="match status" value="1"/>
</dbReference>
<accession>A0A392N266</accession>
<dbReference type="Gene3D" id="3.30.420.10">
    <property type="entry name" value="Ribonuclease H-like superfamily/Ribonuclease H"/>
    <property type="match status" value="1"/>
</dbReference>
<dbReference type="GO" id="GO:0003676">
    <property type="term" value="F:nucleic acid binding"/>
    <property type="evidence" value="ECO:0007669"/>
    <property type="project" value="InterPro"/>
</dbReference>
<dbReference type="InterPro" id="IPR056924">
    <property type="entry name" value="SH3_Tf2-1"/>
</dbReference>
<dbReference type="Pfam" id="PF24626">
    <property type="entry name" value="SH3_Tf2-1"/>
    <property type="match status" value="1"/>
</dbReference>
<dbReference type="Proteomes" id="UP000265520">
    <property type="component" value="Unassembled WGS sequence"/>
</dbReference>
<evidence type="ECO:0000259" key="1">
    <source>
        <dbReference type="Pfam" id="PF24626"/>
    </source>
</evidence>
<dbReference type="InterPro" id="IPR036397">
    <property type="entry name" value="RNaseH_sf"/>
</dbReference>
<dbReference type="PANTHER" id="PTHR46148">
    <property type="entry name" value="CHROMO DOMAIN-CONTAINING PROTEIN"/>
    <property type="match status" value="1"/>
</dbReference>
<organism evidence="2 3">
    <name type="scientific">Trifolium medium</name>
    <dbReference type="NCBI Taxonomy" id="97028"/>
    <lineage>
        <taxon>Eukaryota</taxon>
        <taxon>Viridiplantae</taxon>
        <taxon>Streptophyta</taxon>
        <taxon>Embryophyta</taxon>
        <taxon>Tracheophyta</taxon>
        <taxon>Spermatophyta</taxon>
        <taxon>Magnoliopsida</taxon>
        <taxon>eudicotyledons</taxon>
        <taxon>Gunneridae</taxon>
        <taxon>Pentapetalae</taxon>
        <taxon>rosids</taxon>
        <taxon>fabids</taxon>
        <taxon>Fabales</taxon>
        <taxon>Fabaceae</taxon>
        <taxon>Papilionoideae</taxon>
        <taxon>50 kb inversion clade</taxon>
        <taxon>NPAAA clade</taxon>
        <taxon>Hologalegina</taxon>
        <taxon>IRL clade</taxon>
        <taxon>Trifolieae</taxon>
        <taxon>Trifolium</taxon>
    </lineage>
</organism>
<protein>
    <submittedName>
        <fullName evidence="2">Retrotransposon protein</fullName>
    </submittedName>
</protein>
<keyword evidence="3" id="KW-1185">Reference proteome</keyword>
<feature type="domain" description="Tf2-1-like SH3-like" evidence="1">
    <location>
        <begin position="111"/>
        <end position="173"/>
    </location>
</feature>